<dbReference type="EMBL" id="LGIA01000210">
    <property type="protein sequence ID" value="KOH42830.1"/>
    <property type="molecule type" value="Genomic_DNA"/>
</dbReference>
<evidence type="ECO:0000256" key="3">
    <source>
        <dbReference type="ARBA" id="ARBA00011881"/>
    </source>
</evidence>
<reference evidence="9" key="1">
    <citation type="submission" date="2015-07" db="EMBL/GenBank/DDBJ databases">
        <title>Genome sequencing of Sunxiuqinia dokdonensis strain SK.</title>
        <authorList>
            <person name="Ahn S."/>
            <person name="Kim B.-C."/>
        </authorList>
    </citation>
    <scope>NUCLEOTIDE SEQUENCE [LARGE SCALE GENOMIC DNA]</scope>
    <source>
        <strain evidence="9">SK</strain>
    </source>
</reference>
<dbReference type="AlphaFoldDB" id="A0A0L8V2V1"/>
<keyword evidence="4 7" id="KW-0479">Metal-binding</keyword>
<keyword evidence="9" id="KW-1185">Reference proteome</keyword>
<name>A0A0L8V2V1_9BACT</name>
<dbReference type="PANTHER" id="PTHR21485:SF3">
    <property type="entry name" value="N-ACYLNEURAMINATE CYTIDYLYLTRANSFERASE"/>
    <property type="match status" value="1"/>
</dbReference>
<dbReference type="Pfam" id="PF08282">
    <property type="entry name" value="Hydrolase_3"/>
    <property type="match status" value="1"/>
</dbReference>
<evidence type="ECO:0000256" key="4">
    <source>
        <dbReference type="ARBA" id="ARBA00022723"/>
    </source>
</evidence>
<dbReference type="PIRSF" id="PIRSF006118">
    <property type="entry name" value="KDO8-P_Ptase"/>
    <property type="match status" value="1"/>
</dbReference>
<proteinExistence type="inferred from homology"/>
<comment type="caution">
    <text evidence="8">The sequence shown here is derived from an EMBL/GenBank/DDBJ whole genome shotgun (WGS) entry which is preliminary data.</text>
</comment>
<dbReference type="SUPFAM" id="SSF56784">
    <property type="entry name" value="HAD-like"/>
    <property type="match status" value="1"/>
</dbReference>
<organism evidence="8 9">
    <name type="scientific">Sunxiuqinia dokdonensis</name>
    <dbReference type="NCBI Taxonomy" id="1409788"/>
    <lineage>
        <taxon>Bacteria</taxon>
        <taxon>Pseudomonadati</taxon>
        <taxon>Bacteroidota</taxon>
        <taxon>Bacteroidia</taxon>
        <taxon>Marinilabiliales</taxon>
        <taxon>Prolixibacteraceae</taxon>
        <taxon>Sunxiuqinia</taxon>
    </lineage>
</organism>
<dbReference type="RefSeq" id="WP_053188307.1">
    <property type="nucleotide sequence ID" value="NZ_LGIA01000210.1"/>
</dbReference>
<evidence type="ECO:0000313" key="8">
    <source>
        <dbReference type="EMBL" id="KOH42830.1"/>
    </source>
</evidence>
<dbReference type="GO" id="GO:0046872">
    <property type="term" value="F:metal ion binding"/>
    <property type="evidence" value="ECO:0007669"/>
    <property type="project" value="UniProtKB-KW"/>
</dbReference>
<evidence type="ECO:0000256" key="2">
    <source>
        <dbReference type="ARBA" id="ARBA00005893"/>
    </source>
</evidence>
<dbReference type="GO" id="GO:0008781">
    <property type="term" value="F:N-acylneuraminate cytidylyltransferase activity"/>
    <property type="evidence" value="ECO:0007669"/>
    <property type="project" value="TreeGrafter"/>
</dbReference>
<evidence type="ECO:0000256" key="6">
    <source>
        <dbReference type="ARBA" id="ARBA00022842"/>
    </source>
</evidence>
<dbReference type="InterPro" id="IPR050793">
    <property type="entry name" value="CMP-NeuNAc_synthase"/>
</dbReference>
<dbReference type="Proteomes" id="UP000036958">
    <property type="component" value="Unassembled WGS sequence"/>
</dbReference>
<dbReference type="OrthoDB" id="9805604at2"/>
<protein>
    <submittedName>
        <fullName evidence="8">3-deoxy-D-manno-octulosonate 8-phosphate phosphatase</fullName>
    </submittedName>
</protein>
<evidence type="ECO:0000256" key="1">
    <source>
        <dbReference type="ARBA" id="ARBA00001946"/>
    </source>
</evidence>
<comment type="subunit">
    <text evidence="3">Homotetramer.</text>
</comment>
<dbReference type="InterPro" id="IPR036412">
    <property type="entry name" value="HAD-like_sf"/>
</dbReference>
<dbReference type="SFLD" id="SFLDS00003">
    <property type="entry name" value="Haloacid_Dehalogenase"/>
    <property type="match status" value="1"/>
</dbReference>
<dbReference type="InterPro" id="IPR010023">
    <property type="entry name" value="KdsC_fam"/>
</dbReference>
<keyword evidence="6 7" id="KW-0460">Magnesium</keyword>
<dbReference type="SFLD" id="SFLDG01138">
    <property type="entry name" value="C1.6.2:_Deoxy-d-mannose-octulo"/>
    <property type="match status" value="1"/>
</dbReference>
<dbReference type="FunFam" id="3.40.50.1000:FF:000029">
    <property type="entry name" value="3-deoxy-D-manno-octulosonate 8-phosphate phosphatase KdsC"/>
    <property type="match status" value="1"/>
</dbReference>
<comment type="cofactor">
    <cofactor evidence="1 7">
        <name>Mg(2+)</name>
        <dbReference type="ChEBI" id="CHEBI:18420"/>
    </cofactor>
</comment>
<dbReference type="SFLD" id="SFLDG01136">
    <property type="entry name" value="C1.6:_Phosphoserine_Phosphatas"/>
    <property type="match status" value="1"/>
</dbReference>
<evidence type="ECO:0000256" key="5">
    <source>
        <dbReference type="ARBA" id="ARBA00022801"/>
    </source>
</evidence>
<evidence type="ECO:0000256" key="7">
    <source>
        <dbReference type="PIRSR" id="PIRSR006118-2"/>
    </source>
</evidence>
<dbReference type="InterPro" id="IPR023214">
    <property type="entry name" value="HAD_sf"/>
</dbReference>
<feature type="binding site" evidence="7">
    <location>
        <position position="19"/>
    </location>
    <ligand>
        <name>substrate</name>
    </ligand>
</feature>
<accession>A0A0L8V2V1</accession>
<feature type="binding site" evidence="7">
    <location>
        <position position="110"/>
    </location>
    <ligand>
        <name>Mg(2+)</name>
        <dbReference type="ChEBI" id="CHEBI:18420"/>
    </ligand>
</feature>
<dbReference type="GO" id="GO:0016788">
    <property type="term" value="F:hydrolase activity, acting on ester bonds"/>
    <property type="evidence" value="ECO:0007669"/>
    <property type="project" value="InterPro"/>
</dbReference>
<gene>
    <name evidence="8" type="ORF">NC99_43870</name>
</gene>
<comment type="similarity">
    <text evidence="2">Belongs to the KdsC family.</text>
</comment>
<feature type="binding site" evidence="7">
    <location>
        <position position="17"/>
    </location>
    <ligand>
        <name>Mg(2+)</name>
        <dbReference type="ChEBI" id="CHEBI:18420"/>
    </ligand>
</feature>
<sequence>MAFFKDKLKTIKALIFDIDGVLSLDTMVLNEAGVPVRTANVKDGYALRNALNMGYQIGIITGGNLEQVRTRYANLGVGYIYMGVRDKMECLNDFMLKTGVQADEVLYMGDDLVDYQVMQAVGVAVCPLDAVSEIKEISSYISDKKGGEGCARDIIEQVMKAQDTWINEHSYYWRSI</sequence>
<dbReference type="NCBIfam" id="TIGR01670">
    <property type="entry name" value="KdsC-phosphatas"/>
    <property type="match status" value="1"/>
</dbReference>
<dbReference type="Gene3D" id="3.40.50.1000">
    <property type="entry name" value="HAD superfamily/HAD-like"/>
    <property type="match status" value="1"/>
</dbReference>
<dbReference type="PANTHER" id="PTHR21485">
    <property type="entry name" value="HAD SUPERFAMILY MEMBERS CMAS AND KDSC"/>
    <property type="match status" value="1"/>
</dbReference>
<dbReference type="STRING" id="1409788.NC99_43870"/>
<keyword evidence="5" id="KW-0378">Hydrolase</keyword>
<evidence type="ECO:0000313" key="9">
    <source>
        <dbReference type="Proteomes" id="UP000036958"/>
    </source>
</evidence>